<dbReference type="SMART" id="SM00454">
    <property type="entry name" value="SAM"/>
    <property type="match status" value="1"/>
</dbReference>
<sequence length="395" mass="46985">MRYLYKDADEKFVKEKTKREKRHALDSYQFRLNSMTYGKPDYNKKDTPIVFKCTPDTLLMLCSIVVDNYPLGSIYEWNIEDICRWLRRRGYPHYQNTFRVNLITGRTFLLLDTSALAAMNIKYFDHARDIAYGIRTLFYYEMTKFGRSITLAPEFHLELYKLLRTKTGARYETIRRTDLWRRMQLIRAKTPTCSHWEILERWMTMTISSDARFGYVPRPELYECDKKRKAAEEPIKQQMHCFCLPPCSCYWTEQETRFPWRLECLPHLPHFDNEIVMPCEECPTVCTCHWSSKKYKHRSVLSCLQQYFPQKYGSPFNSRAVYNPSFPSNNIKVIINKAYNTVESVSSELSKYILIPRRNGCEMLPTKRKSRAVKTTSTWQVSKPAKLVLKLYQCT</sequence>
<feature type="domain" description="SAM" evidence="1">
    <location>
        <begin position="77"/>
        <end position="140"/>
    </location>
</feature>
<reference evidence="2" key="1">
    <citation type="submission" date="2020-05" db="UniProtKB">
        <authorList>
            <consortium name="EnsemblMetazoa"/>
        </authorList>
    </citation>
    <scope>IDENTIFICATION</scope>
    <source>
        <strain evidence="2">TTRI</strain>
    </source>
</reference>
<dbReference type="Pfam" id="PF00536">
    <property type="entry name" value="SAM_1"/>
    <property type="match status" value="1"/>
</dbReference>
<dbReference type="EnsemblMetazoa" id="GAUT031956-RA">
    <property type="protein sequence ID" value="GAUT031956-PA"/>
    <property type="gene ID" value="GAUT031956"/>
</dbReference>
<dbReference type="PROSITE" id="PS50105">
    <property type="entry name" value="SAM_DOMAIN"/>
    <property type="match status" value="1"/>
</dbReference>
<keyword evidence="3" id="KW-1185">Reference proteome</keyword>
<proteinExistence type="predicted"/>
<dbReference type="AlphaFoldDB" id="A0A1A9VBJ9"/>
<dbReference type="PANTHER" id="PTHR46829">
    <property type="entry name" value="STERILE ALPHA MOTIF DOMAIN-CONTAINING PROTEIN 15"/>
    <property type="match status" value="1"/>
</dbReference>
<name>A0A1A9VBJ9_GLOAU</name>
<accession>A0A1A9VBJ9</accession>
<dbReference type="SUPFAM" id="SSF47769">
    <property type="entry name" value="SAM/Pointed domain"/>
    <property type="match status" value="1"/>
</dbReference>
<protein>
    <submittedName>
        <fullName evidence="2">SAM domain-containing protein</fullName>
    </submittedName>
</protein>
<evidence type="ECO:0000259" key="1">
    <source>
        <dbReference type="PROSITE" id="PS50105"/>
    </source>
</evidence>
<dbReference type="PANTHER" id="PTHR46829:SF1">
    <property type="entry name" value="STERILE ALPHA MOTIF DOMAIN-CONTAINING PROTEIN 15"/>
    <property type="match status" value="1"/>
</dbReference>
<dbReference type="STRING" id="7395.A0A1A9VBJ9"/>
<dbReference type="Proteomes" id="UP000078200">
    <property type="component" value="Unassembled WGS sequence"/>
</dbReference>
<evidence type="ECO:0000313" key="2">
    <source>
        <dbReference type="EnsemblMetazoa" id="GAUT031956-PA"/>
    </source>
</evidence>
<dbReference type="InterPro" id="IPR013761">
    <property type="entry name" value="SAM/pointed_sf"/>
</dbReference>
<evidence type="ECO:0000313" key="3">
    <source>
        <dbReference type="Proteomes" id="UP000078200"/>
    </source>
</evidence>
<dbReference type="Gene3D" id="1.10.150.50">
    <property type="entry name" value="Transcription Factor, Ets-1"/>
    <property type="match status" value="1"/>
</dbReference>
<dbReference type="VEuPathDB" id="VectorBase:GAUT031956"/>
<dbReference type="InterPro" id="IPR001660">
    <property type="entry name" value="SAM"/>
</dbReference>
<organism evidence="2 3">
    <name type="scientific">Glossina austeni</name>
    <name type="common">Savannah tsetse fly</name>
    <dbReference type="NCBI Taxonomy" id="7395"/>
    <lineage>
        <taxon>Eukaryota</taxon>
        <taxon>Metazoa</taxon>
        <taxon>Ecdysozoa</taxon>
        <taxon>Arthropoda</taxon>
        <taxon>Hexapoda</taxon>
        <taxon>Insecta</taxon>
        <taxon>Pterygota</taxon>
        <taxon>Neoptera</taxon>
        <taxon>Endopterygota</taxon>
        <taxon>Diptera</taxon>
        <taxon>Brachycera</taxon>
        <taxon>Muscomorpha</taxon>
        <taxon>Hippoboscoidea</taxon>
        <taxon>Glossinidae</taxon>
        <taxon>Glossina</taxon>
    </lineage>
</organism>